<feature type="domain" description="RNA polymerase sigma-70 region 2" evidence="5">
    <location>
        <begin position="29"/>
        <end position="96"/>
    </location>
</feature>
<dbReference type="InterPro" id="IPR007627">
    <property type="entry name" value="RNA_pol_sigma70_r2"/>
</dbReference>
<evidence type="ECO:0000256" key="4">
    <source>
        <dbReference type="ARBA" id="ARBA00023163"/>
    </source>
</evidence>
<dbReference type="CDD" id="cd06171">
    <property type="entry name" value="Sigma70_r4"/>
    <property type="match status" value="1"/>
</dbReference>
<dbReference type="InterPro" id="IPR013325">
    <property type="entry name" value="RNA_pol_sigma_r2"/>
</dbReference>
<dbReference type="NCBIfam" id="TIGR02937">
    <property type="entry name" value="sigma70-ECF"/>
    <property type="match status" value="1"/>
</dbReference>
<dbReference type="InterPro" id="IPR013324">
    <property type="entry name" value="RNA_pol_sigma_r3/r4-like"/>
</dbReference>
<dbReference type="AlphaFoldDB" id="A0A1G9J807"/>
<reference evidence="7 8" key="1">
    <citation type="submission" date="2016-10" db="EMBL/GenBank/DDBJ databases">
        <authorList>
            <person name="de Groot N.N."/>
        </authorList>
    </citation>
    <scope>NUCLEOTIDE SEQUENCE [LARGE SCALE GENOMIC DNA]</scope>
    <source>
        <strain evidence="7 8">DSM 25186</strain>
    </source>
</reference>
<keyword evidence="3" id="KW-0731">Sigma factor</keyword>
<dbReference type="OrthoDB" id="9150024at2"/>
<dbReference type="PANTHER" id="PTHR43133:SF46">
    <property type="entry name" value="RNA POLYMERASE SIGMA-70 FACTOR ECF SUBFAMILY"/>
    <property type="match status" value="1"/>
</dbReference>
<dbReference type="Pfam" id="PF08281">
    <property type="entry name" value="Sigma70_r4_2"/>
    <property type="match status" value="1"/>
</dbReference>
<keyword evidence="4" id="KW-0804">Transcription</keyword>
<keyword evidence="2" id="KW-0805">Transcription regulation</keyword>
<dbReference type="Gene3D" id="1.10.1740.10">
    <property type="match status" value="1"/>
</dbReference>
<dbReference type="SUPFAM" id="SSF88659">
    <property type="entry name" value="Sigma3 and sigma4 domains of RNA polymerase sigma factors"/>
    <property type="match status" value="1"/>
</dbReference>
<evidence type="ECO:0000259" key="5">
    <source>
        <dbReference type="Pfam" id="PF04542"/>
    </source>
</evidence>
<dbReference type="Gene3D" id="1.10.10.10">
    <property type="entry name" value="Winged helix-like DNA-binding domain superfamily/Winged helix DNA-binding domain"/>
    <property type="match status" value="1"/>
</dbReference>
<organism evidence="7 8">
    <name type="scientific">Catalinimonas alkaloidigena</name>
    <dbReference type="NCBI Taxonomy" id="1075417"/>
    <lineage>
        <taxon>Bacteria</taxon>
        <taxon>Pseudomonadati</taxon>
        <taxon>Bacteroidota</taxon>
        <taxon>Cytophagia</taxon>
        <taxon>Cytophagales</taxon>
        <taxon>Catalimonadaceae</taxon>
        <taxon>Catalinimonas</taxon>
    </lineage>
</organism>
<protein>
    <submittedName>
        <fullName evidence="7">RNA polymerase sigma factor, sigma-70 family</fullName>
    </submittedName>
</protein>
<name>A0A1G9J807_9BACT</name>
<comment type="similarity">
    <text evidence="1">Belongs to the sigma-70 factor family. ECF subfamily.</text>
</comment>
<dbReference type="RefSeq" id="WP_089683326.1">
    <property type="nucleotide sequence ID" value="NZ_FNFO01000005.1"/>
</dbReference>
<dbReference type="STRING" id="1075417.SAMN05421823_105226"/>
<dbReference type="InterPro" id="IPR039425">
    <property type="entry name" value="RNA_pol_sigma-70-like"/>
</dbReference>
<dbReference type="InterPro" id="IPR013249">
    <property type="entry name" value="RNA_pol_sigma70_r4_t2"/>
</dbReference>
<dbReference type="GO" id="GO:0003677">
    <property type="term" value="F:DNA binding"/>
    <property type="evidence" value="ECO:0007669"/>
    <property type="project" value="InterPro"/>
</dbReference>
<dbReference type="EMBL" id="FNFO01000005">
    <property type="protein sequence ID" value="SDL33353.1"/>
    <property type="molecule type" value="Genomic_DNA"/>
</dbReference>
<dbReference type="InterPro" id="IPR014284">
    <property type="entry name" value="RNA_pol_sigma-70_dom"/>
</dbReference>
<proteinExistence type="inferred from homology"/>
<gene>
    <name evidence="7" type="ORF">SAMN05421823_105226</name>
</gene>
<accession>A0A1G9J807</accession>
<evidence type="ECO:0000256" key="2">
    <source>
        <dbReference type="ARBA" id="ARBA00023015"/>
    </source>
</evidence>
<evidence type="ECO:0000313" key="7">
    <source>
        <dbReference type="EMBL" id="SDL33353.1"/>
    </source>
</evidence>
<evidence type="ECO:0000313" key="8">
    <source>
        <dbReference type="Proteomes" id="UP000198510"/>
    </source>
</evidence>
<dbReference type="Pfam" id="PF04542">
    <property type="entry name" value="Sigma70_r2"/>
    <property type="match status" value="1"/>
</dbReference>
<evidence type="ECO:0000256" key="1">
    <source>
        <dbReference type="ARBA" id="ARBA00010641"/>
    </source>
</evidence>
<dbReference type="InterPro" id="IPR036388">
    <property type="entry name" value="WH-like_DNA-bd_sf"/>
</dbReference>
<dbReference type="SUPFAM" id="SSF88946">
    <property type="entry name" value="Sigma2 domain of RNA polymerase sigma factors"/>
    <property type="match status" value="1"/>
</dbReference>
<evidence type="ECO:0000259" key="6">
    <source>
        <dbReference type="Pfam" id="PF08281"/>
    </source>
</evidence>
<sequence>MELARFSHFSDEDLWQHLREGDESSLSHLYHRYRDPLYHYALKITGDAEMALNGLQNLFVQLWQSRQKLSEARSVKAYLFISLRRLLLQDMQRDRRYVLQMDQWASLRTDLVFSPEEIVILDERSQLKKEYVAQLLNNLTPRQREIVYLKYYESLSLQEIADTLDINYQSVINHLNRAFLKLKGSATPEQLSELLYAVGFMMLASW</sequence>
<dbReference type="GO" id="GO:0006352">
    <property type="term" value="P:DNA-templated transcription initiation"/>
    <property type="evidence" value="ECO:0007669"/>
    <property type="project" value="InterPro"/>
</dbReference>
<dbReference type="PANTHER" id="PTHR43133">
    <property type="entry name" value="RNA POLYMERASE ECF-TYPE SIGMA FACTO"/>
    <property type="match status" value="1"/>
</dbReference>
<dbReference type="GO" id="GO:0016987">
    <property type="term" value="F:sigma factor activity"/>
    <property type="evidence" value="ECO:0007669"/>
    <property type="project" value="UniProtKB-KW"/>
</dbReference>
<feature type="domain" description="RNA polymerase sigma factor 70 region 4 type 2" evidence="6">
    <location>
        <begin position="130"/>
        <end position="182"/>
    </location>
</feature>
<evidence type="ECO:0000256" key="3">
    <source>
        <dbReference type="ARBA" id="ARBA00023082"/>
    </source>
</evidence>
<keyword evidence="8" id="KW-1185">Reference proteome</keyword>
<dbReference type="Proteomes" id="UP000198510">
    <property type="component" value="Unassembled WGS sequence"/>
</dbReference>